<dbReference type="EMBL" id="FR981218">
    <property type="protein sequence ID" value="CDR18953.1"/>
    <property type="molecule type" value="Genomic_DNA"/>
</dbReference>
<gene>
    <name evidence="2" type="ORF">GSONMT00045828001</name>
</gene>
<dbReference type="InterPro" id="IPR003961">
    <property type="entry name" value="FN3_dom"/>
</dbReference>
<dbReference type="PROSITE" id="PS50853">
    <property type="entry name" value="FN3"/>
    <property type="match status" value="1"/>
</dbReference>
<dbReference type="SUPFAM" id="SSF49265">
    <property type="entry name" value="Fibronectin type III"/>
    <property type="match status" value="1"/>
</dbReference>
<dbReference type="SMART" id="SM00060">
    <property type="entry name" value="FN3"/>
    <property type="match status" value="1"/>
</dbReference>
<dbReference type="Pfam" id="PF00041">
    <property type="entry name" value="fn3"/>
    <property type="match status" value="1"/>
</dbReference>
<feature type="domain" description="Fibronectin type-III" evidence="1">
    <location>
        <begin position="14"/>
        <end position="107"/>
    </location>
</feature>
<dbReference type="AlphaFoldDB" id="A0A061AFM3"/>
<reference evidence="2" key="1">
    <citation type="journal article" date="2014" name="Nat. Commun.">
        <title>The rainbow trout genome provides novel insights into evolution after whole-genome duplication in vertebrates.</title>
        <authorList>
            <person name="Berthelot C."/>
            <person name="Brunet F."/>
            <person name="Chalopin D."/>
            <person name="Juanchich A."/>
            <person name="Bernard M."/>
            <person name="Noel B."/>
            <person name="Bento P."/>
            <person name="Da Silva C."/>
            <person name="Labadie K."/>
            <person name="Alberti A."/>
            <person name="Aury J.M."/>
            <person name="Louis A."/>
            <person name="Dehais P."/>
            <person name="Bardou P."/>
            <person name="Montfort J."/>
            <person name="Klopp C."/>
            <person name="Cabau C."/>
            <person name="Gaspin C."/>
            <person name="Thorgaard G.H."/>
            <person name="Boussaha M."/>
            <person name="Quillet E."/>
            <person name="Guyomard R."/>
            <person name="Galiana D."/>
            <person name="Bobe J."/>
            <person name="Volff J.N."/>
            <person name="Genet C."/>
            <person name="Wincker P."/>
            <person name="Jaillon O."/>
            <person name="Roest Crollius H."/>
            <person name="Guiguen Y."/>
        </authorList>
    </citation>
    <scope>NUCLEOTIDE SEQUENCE [LARGE SCALE GENOMIC DNA]</scope>
</reference>
<dbReference type="CDD" id="cd00063">
    <property type="entry name" value="FN3"/>
    <property type="match status" value="1"/>
</dbReference>
<organism evidence="2 3">
    <name type="scientific">Oncorhynchus mykiss</name>
    <name type="common">Rainbow trout</name>
    <name type="synonym">Salmo gairdneri</name>
    <dbReference type="NCBI Taxonomy" id="8022"/>
    <lineage>
        <taxon>Eukaryota</taxon>
        <taxon>Metazoa</taxon>
        <taxon>Chordata</taxon>
        <taxon>Craniata</taxon>
        <taxon>Vertebrata</taxon>
        <taxon>Euteleostomi</taxon>
        <taxon>Actinopterygii</taxon>
        <taxon>Neopterygii</taxon>
        <taxon>Teleostei</taxon>
        <taxon>Protacanthopterygii</taxon>
        <taxon>Salmoniformes</taxon>
        <taxon>Salmonidae</taxon>
        <taxon>Salmoninae</taxon>
        <taxon>Oncorhynchus</taxon>
    </lineage>
</organism>
<evidence type="ECO:0000313" key="2">
    <source>
        <dbReference type="EMBL" id="CDR18953.1"/>
    </source>
</evidence>
<dbReference type="PaxDb" id="8022-A0A061AFM3"/>
<accession>A0A061AFM3</accession>
<proteinExistence type="predicted"/>
<dbReference type="FunFam" id="2.60.40.10:FF:000108">
    <property type="entry name" value="Tyrosine-protein kinase receptor"/>
    <property type="match status" value="1"/>
</dbReference>
<dbReference type="InterPro" id="IPR013783">
    <property type="entry name" value="Ig-like_fold"/>
</dbReference>
<evidence type="ECO:0000259" key="1">
    <source>
        <dbReference type="PROSITE" id="PS50853"/>
    </source>
</evidence>
<dbReference type="Gene3D" id="2.60.40.10">
    <property type="entry name" value="Immunoglobulins"/>
    <property type="match status" value="1"/>
</dbReference>
<sequence length="134" mass="14996">MLSCLVPTEKADDIPGPVIWTGEDDSVFLRWPEPSSPNALILMYEIKFRLGTESEKHECVSRQLYREQRGARLSNLGPGNYSARVRATSLAGNGSWTEPISFYVVQAQRKISSSSTIQHYITTSLTGEFTVIQQ</sequence>
<dbReference type="Proteomes" id="UP000193380">
    <property type="component" value="Unassembled WGS sequence"/>
</dbReference>
<protein>
    <recommendedName>
        <fullName evidence="1">Fibronectin type-III domain-containing protein</fullName>
    </recommendedName>
</protein>
<dbReference type="STRING" id="8022.A0A061AFM3"/>
<name>A0A061AFM3_ONCMY</name>
<reference evidence="2" key="2">
    <citation type="submission" date="2014-03" db="EMBL/GenBank/DDBJ databases">
        <authorList>
            <person name="Genoscope - CEA"/>
        </authorList>
    </citation>
    <scope>NUCLEOTIDE SEQUENCE</scope>
</reference>
<dbReference type="InterPro" id="IPR036116">
    <property type="entry name" value="FN3_sf"/>
</dbReference>
<evidence type="ECO:0000313" key="3">
    <source>
        <dbReference type="Proteomes" id="UP000193380"/>
    </source>
</evidence>